<organism evidence="6 7">
    <name type="scientific">Erythroxylum novogranatense</name>
    <dbReference type="NCBI Taxonomy" id="1862640"/>
    <lineage>
        <taxon>Eukaryota</taxon>
        <taxon>Viridiplantae</taxon>
        <taxon>Streptophyta</taxon>
        <taxon>Embryophyta</taxon>
        <taxon>Tracheophyta</taxon>
        <taxon>Spermatophyta</taxon>
        <taxon>Magnoliopsida</taxon>
        <taxon>eudicotyledons</taxon>
        <taxon>Gunneridae</taxon>
        <taxon>Pentapetalae</taxon>
        <taxon>rosids</taxon>
        <taxon>fabids</taxon>
        <taxon>Malpighiales</taxon>
        <taxon>Erythroxylaceae</taxon>
        <taxon>Erythroxylum</taxon>
    </lineage>
</organism>
<accession>A0AAV8SBE3</accession>
<dbReference type="Pfam" id="PF00249">
    <property type="entry name" value="Myb_DNA-binding"/>
    <property type="match status" value="1"/>
</dbReference>
<evidence type="ECO:0000256" key="3">
    <source>
        <dbReference type="ARBA" id="ARBA00023163"/>
    </source>
</evidence>
<comment type="subcellular location">
    <subcellularLocation>
        <location evidence="1">Nucleus</location>
    </subcellularLocation>
</comment>
<keyword evidence="3" id="KW-0804">Transcription</keyword>
<dbReference type="EMBL" id="JAIWQS010000012">
    <property type="protein sequence ID" value="KAJ8749358.1"/>
    <property type="molecule type" value="Genomic_DNA"/>
</dbReference>
<dbReference type="InterPro" id="IPR006447">
    <property type="entry name" value="Myb_dom_plants"/>
</dbReference>
<feature type="domain" description="HTH myb-type" evidence="5">
    <location>
        <begin position="14"/>
        <end position="74"/>
    </location>
</feature>
<evidence type="ECO:0000256" key="4">
    <source>
        <dbReference type="ARBA" id="ARBA00023242"/>
    </source>
</evidence>
<dbReference type="Proteomes" id="UP001159364">
    <property type="component" value="Linkage Group LG12"/>
</dbReference>
<keyword evidence="7" id="KW-1185">Reference proteome</keyword>
<keyword evidence="2" id="KW-0805">Transcription regulation</keyword>
<keyword evidence="4" id="KW-0539">Nucleus</keyword>
<dbReference type="NCBIfam" id="TIGR01557">
    <property type="entry name" value="myb_SHAQKYF"/>
    <property type="match status" value="1"/>
</dbReference>
<sequence>MKSFLRRGVRQYRKSEVPRFRWTPELHQHFVDAIESLGGKYKATPKRILQMMSVNELNISHIKSHLQMYRNMKDHSRVDDLVCNRHLQTRKARTSICSSKRLLMEELKETRTERSASKSQISSEEGIQPLANKQCVGQEAENSGENFLPRISNEEEHDRELTQICQLSLSFIPSLSSIIEATEERDLLPLIANQGFPFNSIPNHQILDISEFNSFGSNHVNLDLTI</sequence>
<reference evidence="6 7" key="1">
    <citation type="submission" date="2021-09" db="EMBL/GenBank/DDBJ databases">
        <title>Genomic insights and catalytic innovation underlie evolution of tropane alkaloids biosynthesis.</title>
        <authorList>
            <person name="Wang Y.-J."/>
            <person name="Tian T."/>
            <person name="Huang J.-P."/>
            <person name="Huang S.-X."/>
        </authorList>
    </citation>
    <scope>NUCLEOTIDE SEQUENCE [LARGE SCALE GENOMIC DNA]</scope>
    <source>
        <strain evidence="6">KIB-2018</strain>
        <tissue evidence="6">Leaf</tissue>
    </source>
</reference>
<dbReference type="PANTHER" id="PTHR31314">
    <property type="entry name" value="MYB FAMILY TRANSCRIPTION FACTOR PHL7-LIKE"/>
    <property type="match status" value="1"/>
</dbReference>
<dbReference type="PANTHER" id="PTHR31314:SF113">
    <property type="entry name" value="MYB FAMILY TRANSCRIPTION FACTOR MPH1"/>
    <property type="match status" value="1"/>
</dbReference>
<name>A0AAV8SBE3_9ROSI</name>
<evidence type="ECO:0000259" key="5">
    <source>
        <dbReference type="PROSITE" id="PS51294"/>
    </source>
</evidence>
<proteinExistence type="predicted"/>
<dbReference type="GO" id="GO:0003700">
    <property type="term" value="F:DNA-binding transcription factor activity"/>
    <property type="evidence" value="ECO:0007669"/>
    <property type="project" value="InterPro"/>
</dbReference>
<dbReference type="PROSITE" id="PS51294">
    <property type="entry name" value="HTH_MYB"/>
    <property type="match status" value="1"/>
</dbReference>
<evidence type="ECO:0000313" key="7">
    <source>
        <dbReference type="Proteomes" id="UP001159364"/>
    </source>
</evidence>
<dbReference type="InterPro" id="IPR001005">
    <property type="entry name" value="SANT/Myb"/>
</dbReference>
<comment type="caution">
    <text evidence="6">The sequence shown here is derived from an EMBL/GenBank/DDBJ whole genome shotgun (WGS) entry which is preliminary data.</text>
</comment>
<dbReference type="FunFam" id="1.10.10.60:FF:000007">
    <property type="entry name" value="Two-component response regulator"/>
    <property type="match status" value="1"/>
</dbReference>
<evidence type="ECO:0000313" key="6">
    <source>
        <dbReference type="EMBL" id="KAJ8749358.1"/>
    </source>
</evidence>
<dbReference type="InterPro" id="IPR046955">
    <property type="entry name" value="PHR1-like"/>
</dbReference>
<dbReference type="SUPFAM" id="SSF46689">
    <property type="entry name" value="Homeodomain-like"/>
    <property type="match status" value="1"/>
</dbReference>
<dbReference type="GO" id="GO:0003677">
    <property type="term" value="F:DNA binding"/>
    <property type="evidence" value="ECO:0007669"/>
    <property type="project" value="InterPro"/>
</dbReference>
<protein>
    <recommendedName>
        <fullName evidence="5">HTH myb-type domain-containing protein</fullName>
    </recommendedName>
</protein>
<evidence type="ECO:0000256" key="2">
    <source>
        <dbReference type="ARBA" id="ARBA00023015"/>
    </source>
</evidence>
<dbReference type="InterPro" id="IPR009057">
    <property type="entry name" value="Homeodomain-like_sf"/>
</dbReference>
<evidence type="ECO:0000256" key="1">
    <source>
        <dbReference type="ARBA" id="ARBA00004123"/>
    </source>
</evidence>
<dbReference type="AlphaFoldDB" id="A0AAV8SBE3"/>
<dbReference type="GO" id="GO:0005634">
    <property type="term" value="C:nucleus"/>
    <property type="evidence" value="ECO:0007669"/>
    <property type="project" value="UniProtKB-SubCell"/>
</dbReference>
<dbReference type="Gene3D" id="1.10.10.60">
    <property type="entry name" value="Homeodomain-like"/>
    <property type="match status" value="1"/>
</dbReference>
<gene>
    <name evidence="6" type="ORF">K2173_018846</name>
</gene>
<dbReference type="InterPro" id="IPR017930">
    <property type="entry name" value="Myb_dom"/>
</dbReference>